<feature type="domain" description="Clr5" evidence="3">
    <location>
        <begin position="44"/>
        <end position="96"/>
    </location>
</feature>
<feature type="compositionally biased region" description="Basic and acidic residues" evidence="2">
    <location>
        <begin position="105"/>
        <end position="118"/>
    </location>
</feature>
<evidence type="ECO:0000256" key="1">
    <source>
        <dbReference type="PROSITE-ProRule" id="PRU00023"/>
    </source>
</evidence>
<evidence type="ECO:0000313" key="4">
    <source>
        <dbReference type="EMBL" id="KAF6821869.1"/>
    </source>
</evidence>
<dbReference type="Gene3D" id="1.25.40.20">
    <property type="entry name" value="Ankyrin repeat-containing domain"/>
    <property type="match status" value="1"/>
</dbReference>
<accession>A0A8H6N6E0</accession>
<organism evidence="4 5">
    <name type="scientific">Colletotrichum musicola</name>
    <dbReference type="NCBI Taxonomy" id="2175873"/>
    <lineage>
        <taxon>Eukaryota</taxon>
        <taxon>Fungi</taxon>
        <taxon>Dikarya</taxon>
        <taxon>Ascomycota</taxon>
        <taxon>Pezizomycotina</taxon>
        <taxon>Sordariomycetes</taxon>
        <taxon>Hypocreomycetidae</taxon>
        <taxon>Glomerellales</taxon>
        <taxon>Glomerellaceae</taxon>
        <taxon>Colletotrichum</taxon>
        <taxon>Colletotrichum orchidearum species complex</taxon>
    </lineage>
</organism>
<feature type="compositionally biased region" description="Low complexity" evidence="2">
    <location>
        <begin position="20"/>
        <end position="31"/>
    </location>
</feature>
<dbReference type="Pfam" id="PF12796">
    <property type="entry name" value="Ank_2"/>
    <property type="match status" value="1"/>
</dbReference>
<evidence type="ECO:0000256" key="2">
    <source>
        <dbReference type="SAM" id="MobiDB-lite"/>
    </source>
</evidence>
<feature type="repeat" description="ANK" evidence="1">
    <location>
        <begin position="525"/>
        <end position="557"/>
    </location>
</feature>
<dbReference type="PANTHER" id="PTHR22677">
    <property type="entry name" value="ANKYRIN REPEAT DOMAIN-CONTAINING PROTEIN 60"/>
    <property type="match status" value="1"/>
</dbReference>
<name>A0A8H6N6E0_9PEZI</name>
<sequence>MAMAASDTGWGDMSPGSRSANTTAAVAATGAQRSPQRRTQSYAEAEWEERKETIKYLFLDQDMPLPDVVEALSIEYDFHTNERMCKTRLKRWGFKKNSSKHRPSRFRDKRPAKSQDTLDRTARRLEGKNKKAATQMSDRPAAIEEATQELPREVLSGDPASVPVATRSIPWAMDAELSGLNHVADQYISFHDIPYQSADHIDGKPSTSQRITSEANSGPYSQKDTEQAYEEACPYRHGQFKFRLMQDLGSGAMHQTDILSDGSRVDVFDEKLCSPGCACRRPGHFPSAFAFLARASGEDLEITIFSSRLNEELLSILPGEDRLELEKTTFSASFLLKYFYQIRHRLRDIDVECTGPLKDTLEALLELELLVDYLLGDCNIISTLGFEQLHAKGFLTYDLWQYFQDMKLQSNIDRLDETFLEIDECESPENETLLCSDASDCWCGAFPGMAQRSFQDYKKWMEKLVCDGNIDRLQSALQHSDGPWAPEPDDLYRYADWLRSAARRGHCGIVRLLLDHGADADGGTIGETPLFAAASGGHLDVVRLLLDRGAVVDASNMFRDALSAARRGQHLGVAASLPSVQWSNGGDEA</sequence>
<dbReference type="PROSITE" id="PS50088">
    <property type="entry name" value="ANK_REPEAT"/>
    <property type="match status" value="1"/>
</dbReference>
<feature type="region of interest" description="Disordered" evidence="2">
    <location>
        <begin position="200"/>
        <end position="223"/>
    </location>
</feature>
<feature type="region of interest" description="Disordered" evidence="2">
    <location>
        <begin position="96"/>
        <end position="118"/>
    </location>
</feature>
<evidence type="ECO:0000259" key="3">
    <source>
        <dbReference type="Pfam" id="PF14420"/>
    </source>
</evidence>
<dbReference type="InterPro" id="IPR025676">
    <property type="entry name" value="Clr5_dom"/>
</dbReference>
<feature type="compositionally biased region" description="Polar residues" evidence="2">
    <location>
        <begin position="205"/>
        <end position="222"/>
    </location>
</feature>
<feature type="region of interest" description="Disordered" evidence="2">
    <location>
        <begin position="1"/>
        <end position="44"/>
    </location>
</feature>
<dbReference type="Pfam" id="PF14420">
    <property type="entry name" value="Clr5"/>
    <property type="match status" value="1"/>
</dbReference>
<dbReference type="OrthoDB" id="539213at2759"/>
<proteinExistence type="predicted"/>
<dbReference type="Proteomes" id="UP000639643">
    <property type="component" value="Unassembled WGS sequence"/>
</dbReference>
<comment type="caution">
    <text evidence="4">The sequence shown here is derived from an EMBL/GenBank/DDBJ whole genome shotgun (WGS) entry which is preliminary data.</text>
</comment>
<dbReference type="InterPro" id="IPR002110">
    <property type="entry name" value="Ankyrin_rpt"/>
</dbReference>
<dbReference type="SUPFAM" id="SSF48403">
    <property type="entry name" value="Ankyrin repeat"/>
    <property type="match status" value="1"/>
</dbReference>
<dbReference type="InterPro" id="IPR036770">
    <property type="entry name" value="Ankyrin_rpt-contain_sf"/>
</dbReference>
<feature type="compositionally biased region" description="Polar residues" evidence="2">
    <location>
        <begin position="32"/>
        <end position="42"/>
    </location>
</feature>
<dbReference type="SMART" id="SM00248">
    <property type="entry name" value="ANK"/>
    <property type="match status" value="2"/>
</dbReference>
<dbReference type="PANTHER" id="PTHR22677:SF4">
    <property type="entry name" value="USHER SYNDROME TYPE-1G PROTEIN-LIKE PROTEIN"/>
    <property type="match status" value="1"/>
</dbReference>
<keyword evidence="1" id="KW-0040">ANK repeat</keyword>
<dbReference type="PROSITE" id="PS50297">
    <property type="entry name" value="ANK_REP_REGION"/>
    <property type="match status" value="1"/>
</dbReference>
<keyword evidence="5" id="KW-1185">Reference proteome</keyword>
<reference evidence="4" key="1">
    <citation type="journal article" date="2020" name="Phytopathology">
        <title>Genome Sequence Resources of Colletotrichum truncatum, C. plurivorum, C. musicola, and C. sojae: Four Species Pathogenic to Soybean (Glycine max).</title>
        <authorList>
            <person name="Rogerio F."/>
            <person name="Boufleur T.R."/>
            <person name="Ciampi-Guillardi M."/>
            <person name="Sukno S.A."/>
            <person name="Thon M.R."/>
            <person name="Massola Junior N.S."/>
            <person name="Baroncelli R."/>
        </authorList>
    </citation>
    <scope>NUCLEOTIDE SEQUENCE</scope>
    <source>
        <strain evidence="4">LFN0074</strain>
    </source>
</reference>
<dbReference type="InterPro" id="IPR039323">
    <property type="entry name" value="ANKRD_45/46/60"/>
</dbReference>
<gene>
    <name evidence="4" type="ORF">CMUS01_11315</name>
</gene>
<dbReference type="AlphaFoldDB" id="A0A8H6N6E0"/>
<evidence type="ECO:0000313" key="5">
    <source>
        <dbReference type="Proteomes" id="UP000639643"/>
    </source>
</evidence>
<dbReference type="EMBL" id="WIGM01000567">
    <property type="protein sequence ID" value="KAF6821869.1"/>
    <property type="molecule type" value="Genomic_DNA"/>
</dbReference>
<protein>
    <submittedName>
        <fullName evidence="4">Rolling pebbles-like protein</fullName>
    </submittedName>
</protein>